<protein>
    <submittedName>
        <fullName evidence="4">Serine hydrolase domain-containing protein</fullName>
        <ecNumber evidence="4">3.-.-.-</ecNumber>
    </submittedName>
</protein>
<accession>A0ABV6BJV7</accession>
<evidence type="ECO:0000256" key="2">
    <source>
        <dbReference type="SAM" id="SignalP"/>
    </source>
</evidence>
<dbReference type="EC" id="3.-.-.-" evidence="4"/>
<evidence type="ECO:0000256" key="1">
    <source>
        <dbReference type="SAM" id="MobiDB-lite"/>
    </source>
</evidence>
<dbReference type="RefSeq" id="WP_377247915.1">
    <property type="nucleotide sequence ID" value="NZ_JBHLXP010000005.1"/>
</dbReference>
<proteinExistence type="predicted"/>
<reference evidence="4 5" key="1">
    <citation type="submission" date="2024-09" db="EMBL/GenBank/DDBJ databases">
        <authorList>
            <person name="Sun Q."/>
            <person name="Mori K."/>
        </authorList>
    </citation>
    <scope>NUCLEOTIDE SEQUENCE [LARGE SCALE GENOMIC DNA]</scope>
    <source>
        <strain evidence="4 5">KCTC 23315</strain>
    </source>
</reference>
<dbReference type="InterPro" id="IPR050491">
    <property type="entry name" value="AmpC-like"/>
</dbReference>
<organism evidence="4 5">
    <name type="scientific">Rheinheimera tilapiae</name>
    <dbReference type="NCBI Taxonomy" id="875043"/>
    <lineage>
        <taxon>Bacteria</taxon>
        <taxon>Pseudomonadati</taxon>
        <taxon>Pseudomonadota</taxon>
        <taxon>Gammaproteobacteria</taxon>
        <taxon>Chromatiales</taxon>
        <taxon>Chromatiaceae</taxon>
        <taxon>Rheinheimera</taxon>
    </lineage>
</organism>
<dbReference type="EMBL" id="JBHLXP010000005">
    <property type="protein sequence ID" value="MFC0050332.1"/>
    <property type="molecule type" value="Genomic_DNA"/>
</dbReference>
<dbReference type="InterPro" id="IPR012338">
    <property type="entry name" value="Beta-lactam/transpept-like"/>
</dbReference>
<feature type="chain" id="PRO_5046162236" evidence="2">
    <location>
        <begin position="20"/>
        <end position="419"/>
    </location>
</feature>
<keyword evidence="5" id="KW-1185">Reference proteome</keyword>
<evidence type="ECO:0000313" key="5">
    <source>
        <dbReference type="Proteomes" id="UP001589813"/>
    </source>
</evidence>
<keyword evidence="4" id="KW-0378">Hydrolase</keyword>
<dbReference type="Proteomes" id="UP001589813">
    <property type="component" value="Unassembled WGS sequence"/>
</dbReference>
<evidence type="ECO:0000259" key="3">
    <source>
        <dbReference type="Pfam" id="PF00144"/>
    </source>
</evidence>
<dbReference type="PANTHER" id="PTHR46825">
    <property type="entry name" value="D-ALANYL-D-ALANINE-CARBOXYPEPTIDASE/ENDOPEPTIDASE AMPH"/>
    <property type="match status" value="1"/>
</dbReference>
<comment type="caution">
    <text evidence="4">The sequence shown here is derived from an EMBL/GenBank/DDBJ whole genome shotgun (WGS) entry which is preliminary data.</text>
</comment>
<dbReference type="InterPro" id="IPR001466">
    <property type="entry name" value="Beta-lactam-related"/>
</dbReference>
<dbReference type="PANTHER" id="PTHR46825:SF15">
    <property type="entry name" value="BETA-LACTAMASE-RELATED DOMAIN-CONTAINING PROTEIN"/>
    <property type="match status" value="1"/>
</dbReference>
<gene>
    <name evidence="4" type="ORF">ACFFJP_18695</name>
</gene>
<feature type="region of interest" description="Disordered" evidence="1">
    <location>
        <begin position="377"/>
        <end position="419"/>
    </location>
</feature>
<dbReference type="SUPFAM" id="SSF56601">
    <property type="entry name" value="beta-lactamase/transpeptidase-like"/>
    <property type="match status" value="1"/>
</dbReference>
<dbReference type="GO" id="GO:0016787">
    <property type="term" value="F:hydrolase activity"/>
    <property type="evidence" value="ECO:0007669"/>
    <property type="project" value="UniProtKB-KW"/>
</dbReference>
<name>A0ABV6BJV7_9GAMM</name>
<sequence length="419" mass="46115">MWKLTAVAGLFLWAGSVLAAPSIDEFANQFHREFQQKMQKNRVPGAVYVIVKNDKIVRVGAYGVRSVGSKTPVDANTIFRLASVSKTFAGALAAQLEHEGRFDWNDRVTRYVPGLQFRSQAMTAQLKVEHLLGQNAGLVDNAFDELIEAGQTPAQILPKFQNINPRCVPGRCYGYQNVLFSQIETVLLKTTGQPYEKLLDQRIFDPLQMHTASVGYAGFLASKNRAMPHIGTRKGWAETKVVPTYYRVNPAAGVNASAMDMGKWLIARLGHRPAVLSAAVLNDIQTPRVKTADNLQGRTYGPYVSTAQYGLGLRIYQFGQHKVYHHGGLVRGYRTDMSYSPEAGLGVAVLVNAQTNAVAELGSYFWHEMLDTPAQAVPVPPKKAAKKQVKKLTKKTQKAPVKKKPAPKKAAQKNAAAKK</sequence>
<feature type="signal peptide" evidence="2">
    <location>
        <begin position="1"/>
        <end position="19"/>
    </location>
</feature>
<dbReference type="Gene3D" id="3.40.710.10">
    <property type="entry name" value="DD-peptidase/beta-lactamase superfamily"/>
    <property type="match status" value="1"/>
</dbReference>
<feature type="domain" description="Beta-lactamase-related" evidence="3">
    <location>
        <begin position="32"/>
        <end position="357"/>
    </location>
</feature>
<evidence type="ECO:0000313" key="4">
    <source>
        <dbReference type="EMBL" id="MFC0050332.1"/>
    </source>
</evidence>
<dbReference type="Pfam" id="PF00144">
    <property type="entry name" value="Beta-lactamase"/>
    <property type="match status" value="1"/>
</dbReference>
<feature type="compositionally biased region" description="Basic residues" evidence="1">
    <location>
        <begin position="383"/>
        <end position="419"/>
    </location>
</feature>
<keyword evidence="2" id="KW-0732">Signal</keyword>